<dbReference type="AlphaFoldDB" id="A0A7H1N3N1"/>
<dbReference type="PROSITE" id="PS51257">
    <property type="entry name" value="PROKAR_LIPOPROTEIN"/>
    <property type="match status" value="1"/>
</dbReference>
<accession>A0A7H1N3N1</accession>
<proteinExistence type="predicted"/>
<protein>
    <submittedName>
        <fullName evidence="3">Alpha/beta hydrolase</fullName>
    </submittedName>
</protein>
<name>A0A7H1N3N1_9PROT</name>
<dbReference type="Gene3D" id="3.40.50.1820">
    <property type="entry name" value="alpha/beta hydrolase"/>
    <property type="match status" value="1"/>
</dbReference>
<evidence type="ECO:0000256" key="2">
    <source>
        <dbReference type="SAM" id="SignalP"/>
    </source>
</evidence>
<feature type="signal peptide" evidence="2">
    <location>
        <begin position="1"/>
        <end position="35"/>
    </location>
</feature>
<reference evidence="3 4" key="1">
    <citation type="submission" date="2020-05" db="EMBL/GenBank/DDBJ databases">
        <title>Complete closed genome sequence of Defluviicoccus vanus.</title>
        <authorList>
            <person name="Bessarab I."/>
            <person name="Arumugam K."/>
            <person name="Maszenan A.M."/>
            <person name="Seviour R.J."/>
            <person name="Williams R.B."/>
        </authorList>
    </citation>
    <scope>NUCLEOTIDE SEQUENCE [LARGE SCALE GENOMIC DNA]</scope>
    <source>
        <strain evidence="3 4">Ben 114</strain>
    </source>
</reference>
<dbReference type="SUPFAM" id="SSF53474">
    <property type="entry name" value="alpha/beta-Hydrolases"/>
    <property type="match status" value="1"/>
</dbReference>
<keyword evidence="2" id="KW-0732">Signal</keyword>
<evidence type="ECO:0000313" key="3">
    <source>
        <dbReference type="EMBL" id="QNT70317.1"/>
    </source>
</evidence>
<keyword evidence="4" id="KW-1185">Reference proteome</keyword>
<keyword evidence="3" id="KW-0378">Hydrolase</keyword>
<dbReference type="Proteomes" id="UP000516369">
    <property type="component" value="Chromosome"/>
</dbReference>
<evidence type="ECO:0000313" key="4">
    <source>
        <dbReference type="Proteomes" id="UP000516369"/>
    </source>
</evidence>
<dbReference type="GO" id="GO:0016787">
    <property type="term" value="F:hydrolase activity"/>
    <property type="evidence" value="ECO:0007669"/>
    <property type="project" value="UniProtKB-KW"/>
</dbReference>
<feature type="chain" id="PRO_5028933279" evidence="2">
    <location>
        <begin position="36"/>
        <end position="412"/>
    </location>
</feature>
<sequence>MRRARRHARRLPRRAARTAMLLSLLVALASGCSPARTLDSVHVLTDVQAGSSPSELKKETVRPTRDQIVYAVDGRRRDADLYRPNFQPILADMVLVPGLTRLGRDDPRVVAFATTMGRAGFRVLVPDLPNLRRFQVSGTDTVTIADAICFMQAEPTGRPLGVGAVSFAVGPAVGALFEPEARDRVDFLLTVGGYHDMTALITYVTTGYYRASADAPWQYREPKRYGRWLFLLTNAARLQDQEDKLTLIEMADRKLNNPDAKVDDLATQLGAEGQSVYALLTNTDPDRVPALIDALPPSVLHEMNALDLKQRRIADLDTRFILVHDADDRIIPADQSLIFVRNANPGHAEAFLVQGLDHAQPKEISWWDAKGLVAAVYAVLQERDTTAPPRPPCAGVQTLVPPSPQAPGAAIN</sequence>
<gene>
    <name evidence="3" type="ORF">HQ394_14475</name>
</gene>
<feature type="region of interest" description="Disordered" evidence="1">
    <location>
        <begin position="386"/>
        <end position="412"/>
    </location>
</feature>
<dbReference type="EMBL" id="CP053923">
    <property type="protein sequence ID" value="QNT70317.1"/>
    <property type="molecule type" value="Genomic_DNA"/>
</dbReference>
<evidence type="ECO:0000256" key="1">
    <source>
        <dbReference type="SAM" id="MobiDB-lite"/>
    </source>
</evidence>
<dbReference type="KEGG" id="dvn:HQ394_14475"/>
<dbReference type="InterPro" id="IPR029058">
    <property type="entry name" value="AB_hydrolase_fold"/>
</dbReference>
<organism evidence="3 4">
    <name type="scientific">Defluviicoccus vanus</name>
    <dbReference type="NCBI Taxonomy" id="111831"/>
    <lineage>
        <taxon>Bacteria</taxon>
        <taxon>Pseudomonadati</taxon>
        <taxon>Pseudomonadota</taxon>
        <taxon>Alphaproteobacteria</taxon>
        <taxon>Rhodospirillales</taxon>
        <taxon>Rhodospirillaceae</taxon>
        <taxon>Defluviicoccus</taxon>
    </lineage>
</organism>